<dbReference type="AlphaFoldDB" id="A0AAE0JTW0"/>
<comment type="caution">
    <text evidence="2">The sequence shown here is derived from an EMBL/GenBank/DDBJ whole genome shotgun (WGS) entry which is preliminary data.</text>
</comment>
<accession>A0AAE0JTW0</accession>
<protein>
    <recommendedName>
        <fullName evidence="4">C2H2-type domain-containing protein</fullName>
    </recommendedName>
</protein>
<keyword evidence="3" id="KW-1185">Reference proteome</keyword>
<reference evidence="2" key="2">
    <citation type="submission" date="2023-06" db="EMBL/GenBank/DDBJ databases">
        <authorList>
            <consortium name="Lawrence Berkeley National Laboratory"/>
            <person name="Haridas S."/>
            <person name="Hensen N."/>
            <person name="Bonometti L."/>
            <person name="Westerberg I."/>
            <person name="Brannstrom I.O."/>
            <person name="Guillou S."/>
            <person name="Cros-Aarteil S."/>
            <person name="Calhoun S."/>
            <person name="Kuo A."/>
            <person name="Mondo S."/>
            <person name="Pangilinan J."/>
            <person name="Riley R."/>
            <person name="Labutti K."/>
            <person name="Andreopoulos B."/>
            <person name="Lipzen A."/>
            <person name="Chen C."/>
            <person name="Yanf M."/>
            <person name="Daum C."/>
            <person name="Ng V."/>
            <person name="Clum A."/>
            <person name="Steindorff A."/>
            <person name="Ohm R."/>
            <person name="Martin F."/>
            <person name="Silar P."/>
            <person name="Natvig D."/>
            <person name="Lalanne C."/>
            <person name="Gautier V."/>
            <person name="Ament-Velasquez S.L."/>
            <person name="Kruys A."/>
            <person name="Hutchinson M.I."/>
            <person name="Powell A.J."/>
            <person name="Barry K."/>
            <person name="Miller A.N."/>
            <person name="Grigoriev I.V."/>
            <person name="Debuchy R."/>
            <person name="Gladieux P."/>
            <person name="Thoren M.H."/>
            <person name="Johannesson H."/>
        </authorList>
    </citation>
    <scope>NUCLEOTIDE SEQUENCE</scope>
    <source>
        <strain evidence="2">CBS 958.72</strain>
    </source>
</reference>
<name>A0AAE0JTW0_9PEZI</name>
<feature type="compositionally biased region" description="Polar residues" evidence="1">
    <location>
        <begin position="192"/>
        <end position="201"/>
    </location>
</feature>
<feature type="compositionally biased region" description="Low complexity" evidence="1">
    <location>
        <begin position="26"/>
        <end position="41"/>
    </location>
</feature>
<evidence type="ECO:0000313" key="3">
    <source>
        <dbReference type="Proteomes" id="UP001287356"/>
    </source>
</evidence>
<evidence type="ECO:0008006" key="4">
    <source>
        <dbReference type="Google" id="ProtNLM"/>
    </source>
</evidence>
<feature type="compositionally biased region" description="Low complexity" evidence="1">
    <location>
        <begin position="62"/>
        <end position="78"/>
    </location>
</feature>
<proteinExistence type="predicted"/>
<feature type="region of interest" description="Disordered" evidence="1">
    <location>
        <begin position="1"/>
        <end position="41"/>
    </location>
</feature>
<gene>
    <name evidence="2" type="ORF">B0T24DRAFT_599797</name>
</gene>
<feature type="region of interest" description="Disordered" evidence="1">
    <location>
        <begin position="168"/>
        <end position="207"/>
    </location>
</feature>
<dbReference type="EMBL" id="JAULSN010000013">
    <property type="protein sequence ID" value="KAK3361016.1"/>
    <property type="molecule type" value="Genomic_DNA"/>
</dbReference>
<feature type="region of interest" description="Disordered" evidence="1">
    <location>
        <begin position="62"/>
        <end position="81"/>
    </location>
</feature>
<evidence type="ECO:0000313" key="2">
    <source>
        <dbReference type="EMBL" id="KAK3361016.1"/>
    </source>
</evidence>
<sequence>MYSSQRWQRASRRTRAATLRPPPRRILPAPQTTPPQYSTPPQDFQCFIPNFMFPESYNLPYTTPSGGSGDTYSGSSDGRSNTFSTDVCDSRYPSFEPRALQDTSYLLFPENLTSEPATLFNSYSDAVYRQPGSRSVPTIASQPLAPDLPLQYYSSDDARRYHCFEAQAHPPEDPSRLAHVPTANRSGDEQANHAQSTSLESPSWPRKLRCNYRDGNKKCGYFTTGKDPDHLLKIHQRRQHQSSPIRCNEEGCGVIIGHGRRDNLNKHKNTENCAGFKRKKAAEAAQATEKHMFEELATLLNNINNGMSG</sequence>
<evidence type="ECO:0000256" key="1">
    <source>
        <dbReference type="SAM" id="MobiDB-lite"/>
    </source>
</evidence>
<dbReference type="Proteomes" id="UP001287356">
    <property type="component" value="Unassembled WGS sequence"/>
</dbReference>
<reference evidence="2" key="1">
    <citation type="journal article" date="2023" name="Mol. Phylogenet. Evol.">
        <title>Genome-scale phylogeny and comparative genomics of the fungal order Sordariales.</title>
        <authorList>
            <person name="Hensen N."/>
            <person name="Bonometti L."/>
            <person name="Westerberg I."/>
            <person name="Brannstrom I.O."/>
            <person name="Guillou S."/>
            <person name="Cros-Aarteil S."/>
            <person name="Calhoun S."/>
            <person name="Haridas S."/>
            <person name="Kuo A."/>
            <person name="Mondo S."/>
            <person name="Pangilinan J."/>
            <person name="Riley R."/>
            <person name="LaButti K."/>
            <person name="Andreopoulos B."/>
            <person name="Lipzen A."/>
            <person name="Chen C."/>
            <person name="Yan M."/>
            <person name="Daum C."/>
            <person name="Ng V."/>
            <person name="Clum A."/>
            <person name="Steindorff A."/>
            <person name="Ohm R.A."/>
            <person name="Martin F."/>
            <person name="Silar P."/>
            <person name="Natvig D.O."/>
            <person name="Lalanne C."/>
            <person name="Gautier V."/>
            <person name="Ament-Velasquez S.L."/>
            <person name="Kruys A."/>
            <person name="Hutchinson M.I."/>
            <person name="Powell A.J."/>
            <person name="Barry K."/>
            <person name="Miller A.N."/>
            <person name="Grigoriev I.V."/>
            <person name="Debuchy R."/>
            <person name="Gladieux P."/>
            <person name="Hiltunen Thoren M."/>
            <person name="Johannesson H."/>
        </authorList>
    </citation>
    <scope>NUCLEOTIDE SEQUENCE</scope>
    <source>
        <strain evidence="2">CBS 958.72</strain>
    </source>
</reference>
<organism evidence="2 3">
    <name type="scientific">Lasiosphaeria ovina</name>
    <dbReference type="NCBI Taxonomy" id="92902"/>
    <lineage>
        <taxon>Eukaryota</taxon>
        <taxon>Fungi</taxon>
        <taxon>Dikarya</taxon>
        <taxon>Ascomycota</taxon>
        <taxon>Pezizomycotina</taxon>
        <taxon>Sordariomycetes</taxon>
        <taxon>Sordariomycetidae</taxon>
        <taxon>Sordariales</taxon>
        <taxon>Lasiosphaeriaceae</taxon>
        <taxon>Lasiosphaeria</taxon>
    </lineage>
</organism>